<name>A0ABS4U704_9CORY</name>
<reference evidence="8 9" key="1">
    <citation type="submission" date="2021-03" db="EMBL/GenBank/DDBJ databases">
        <title>Sequencing the genomes of 1000 actinobacteria strains.</title>
        <authorList>
            <person name="Klenk H.-P."/>
        </authorList>
    </citation>
    <scope>NUCLEOTIDE SEQUENCE [LARGE SCALE GENOMIC DNA]</scope>
    <source>
        <strain evidence="8 9">DSM 44506</strain>
    </source>
</reference>
<dbReference type="Gene3D" id="3.40.190.10">
    <property type="entry name" value="Periplasmic binding protein-like II"/>
    <property type="match status" value="2"/>
</dbReference>
<evidence type="ECO:0000256" key="5">
    <source>
        <dbReference type="ARBA" id="ARBA00023163"/>
    </source>
</evidence>
<evidence type="ECO:0000256" key="1">
    <source>
        <dbReference type="ARBA" id="ARBA00009437"/>
    </source>
</evidence>
<feature type="region of interest" description="Disordered" evidence="6">
    <location>
        <begin position="215"/>
        <end position="289"/>
    </location>
</feature>
<dbReference type="Proteomes" id="UP001519305">
    <property type="component" value="Unassembled WGS sequence"/>
</dbReference>
<dbReference type="EMBL" id="JAGINY010000001">
    <property type="protein sequence ID" value="MBP2332000.1"/>
    <property type="molecule type" value="Genomic_DNA"/>
</dbReference>
<keyword evidence="5" id="KW-0804">Transcription</keyword>
<keyword evidence="3 8" id="KW-0238">DNA-binding</keyword>
<evidence type="ECO:0000256" key="2">
    <source>
        <dbReference type="ARBA" id="ARBA00023015"/>
    </source>
</evidence>
<evidence type="ECO:0000256" key="3">
    <source>
        <dbReference type="ARBA" id="ARBA00023125"/>
    </source>
</evidence>
<dbReference type="PANTHER" id="PTHR30346">
    <property type="entry name" value="TRANSCRIPTIONAL DUAL REGULATOR HCAR-RELATED"/>
    <property type="match status" value="1"/>
</dbReference>
<keyword evidence="4" id="KW-0010">Activator</keyword>
<feature type="compositionally biased region" description="Low complexity" evidence="6">
    <location>
        <begin position="16"/>
        <end position="26"/>
    </location>
</feature>
<dbReference type="PANTHER" id="PTHR30346:SF0">
    <property type="entry name" value="HCA OPERON TRANSCRIPTIONAL ACTIVATOR HCAR"/>
    <property type="match status" value="1"/>
</dbReference>
<sequence>MPTVPADHADARADATADAVADATADAADRDVPPGPRALRVAFVPGVMPEKWFRRYRERTGLELTSFSANDPVAELRAGRADMALARDPREDDSLHRIRLYDEACGIAVEREHVLSLIKDGEVVDRADLEGETVLLDASSAADPGEVRDMLQVVATGAGVVLAPRPLLRALNARGTTHREIAPAAGAEPTTLWLTWPKDGDDDLTQELAGIVRGRREGSRRSALADDRTPKKKMSAREKTLAKQARRQAAKTGGKPTGKTGAKRGGSSGGGTGRGGRGKGGPRASKRRR</sequence>
<evidence type="ECO:0000256" key="4">
    <source>
        <dbReference type="ARBA" id="ARBA00023159"/>
    </source>
</evidence>
<comment type="similarity">
    <text evidence="1">Belongs to the LysR transcriptional regulatory family.</text>
</comment>
<evidence type="ECO:0000313" key="8">
    <source>
        <dbReference type="EMBL" id="MBP2332000.1"/>
    </source>
</evidence>
<keyword evidence="2" id="KW-0805">Transcription regulation</keyword>
<feature type="compositionally biased region" description="Basic and acidic residues" evidence="6">
    <location>
        <begin position="215"/>
        <end position="241"/>
    </location>
</feature>
<protein>
    <submittedName>
        <fullName evidence="8">DNA-binding transcriptional LysR family regulator</fullName>
    </submittedName>
</protein>
<dbReference type="InterPro" id="IPR005119">
    <property type="entry name" value="LysR_subst-bd"/>
</dbReference>
<feature type="compositionally biased region" description="Low complexity" evidence="6">
    <location>
        <begin position="250"/>
        <end position="260"/>
    </location>
</feature>
<keyword evidence="9" id="KW-1185">Reference proteome</keyword>
<organism evidence="8 9">
    <name type="scientific">Corynebacterium freneyi</name>
    <dbReference type="NCBI Taxonomy" id="134034"/>
    <lineage>
        <taxon>Bacteria</taxon>
        <taxon>Bacillati</taxon>
        <taxon>Actinomycetota</taxon>
        <taxon>Actinomycetes</taxon>
        <taxon>Mycobacteriales</taxon>
        <taxon>Corynebacteriaceae</taxon>
        <taxon>Corynebacterium</taxon>
    </lineage>
</organism>
<proteinExistence type="inferred from homology"/>
<evidence type="ECO:0000256" key="6">
    <source>
        <dbReference type="SAM" id="MobiDB-lite"/>
    </source>
</evidence>
<comment type="caution">
    <text evidence="8">The sequence shown here is derived from an EMBL/GenBank/DDBJ whole genome shotgun (WGS) entry which is preliminary data.</text>
</comment>
<dbReference type="RefSeq" id="WP_209652281.1">
    <property type="nucleotide sequence ID" value="NZ_CP047357.1"/>
</dbReference>
<feature type="compositionally biased region" description="Gly residues" evidence="6">
    <location>
        <begin position="263"/>
        <end position="281"/>
    </location>
</feature>
<accession>A0ABS4U704</accession>
<feature type="domain" description="LysR substrate-binding" evidence="7">
    <location>
        <begin position="54"/>
        <end position="147"/>
    </location>
</feature>
<evidence type="ECO:0000259" key="7">
    <source>
        <dbReference type="Pfam" id="PF03466"/>
    </source>
</evidence>
<dbReference type="SUPFAM" id="SSF53850">
    <property type="entry name" value="Periplasmic binding protein-like II"/>
    <property type="match status" value="1"/>
</dbReference>
<gene>
    <name evidence="8" type="ORF">JOF33_000699</name>
</gene>
<evidence type="ECO:0000313" key="9">
    <source>
        <dbReference type="Proteomes" id="UP001519305"/>
    </source>
</evidence>
<dbReference type="Pfam" id="PF03466">
    <property type="entry name" value="LysR_substrate"/>
    <property type="match status" value="1"/>
</dbReference>
<feature type="region of interest" description="Disordered" evidence="6">
    <location>
        <begin position="1"/>
        <end position="34"/>
    </location>
</feature>
<dbReference type="GO" id="GO:0003677">
    <property type="term" value="F:DNA binding"/>
    <property type="evidence" value="ECO:0007669"/>
    <property type="project" value="UniProtKB-KW"/>
</dbReference>